<evidence type="ECO:0000313" key="7">
    <source>
        <dbReference type="EMBL" id="VDM22332.1"/>
    </source>
</evidence>
<feature type="domain" description="Ribosomal eL28/Mak16" evidence="6">
    <location>
        <begin position="2"/>
        <end position="97"/>
    </location>
</feature>
<evidence type="ECO:0000313" key="9">
    <source>
        <dbReference type="WBParaSite" id="TTAC_0000330701-mRNA-1"/>
    </source>
</evidence>
<evidence type="ECO:0000313" key="8">
    <source>
        <dbReference type="Proteomes" id="UP000274429"/>
    </source>
</evidence>
<dbReference type="AlphaFoldDB" id="A0A0R3WRB7"/>
<name>A0A0R3WRB7_HYDTA</name>
<accession>A0A0R3WRB7</accession>
<dbReference type="GO" id="GO:0030687">
    <property type="term" value="C:preribosome, large subunit precursor"/>
    <property type="evidence" value="ECO:0007669"/>
    <property type="project" value="TreeGrafter"/>
</dbReference>
<feature type="compositionally biased region" description="Acidic residues" evidence="5">
    <location>
        <begin position="194"/>
        <end position="214"/>
    </location>
</feature>
<sequence length="242" mass="28800">MVKTKTSTFCRNEDNVTGLCNRHSCPLANSQYATIKERDGIIYLFVKAPERVPYPSKQWERIKLKKNEDQAIEQINEHLRYWDRWMRARVKLRYLRTRDYLKHMRRLALSRQKKIETINKKSERRELRREEKALRVAKLSRTVENELLERLRAATSSKEIYNIDQAAFEEALENEELEEPEEEEEEVVYTSASEVEEDEDLEDFGVIQEMEDQPEMVTVRTNPPPSSSKRQKVTIVYEKDDG</sequence>
<gene>
    <name evidence="7" type="ORF">TTAC_LOCUS3293</name>
</gene>
<evidence type="ECO:0000256" key="2">
    <source>
        <dbReference type="ARBA" id="ARBA00005514"/>
    </source>
</evidence>
<dbReference type="PANTHER" id="PTHR23405">
    <property type="entry name" value="MAINTENANCE OF KILLER 16 MAK16 PROTEIN-RELATED"/>
    <property type="match status" value="1"/>
</dbReference>
<dbReference type="Gene3D" id="3.30.390.110">
    <property type="match status" value="1"/>
</dbReference>
<comment type="subcellular location">
    <subcellularLocation>
        <location evidence="1">Nucleus</location>
    </subcellularLocation>
</comment>
<evidence type="ECO:0000256" key="3">
    <source>
        <dbReference type="ARBA" id="ARBA00023242"/>
    </source>
</evidence>
<evidence type="ECO:0000256" key="1">
    <source>
        <dbReference type="ARBA" id="ARBA00004123"/>
    </source>
</evidence>
<comment type="similarity">
    <text evidence="2 4">Belongs to the MAK16 family.</text>
</comment>
<dbReference type="EMBL" id="UYWX01002197">
    <property type="protein sequence ID" value="VDM22332.1"/>
    <property type="molecule type" value="Genomic_DNA"/>
</dbReference>
<feature type="compositionally biased region" description="Acidic residues" evidence="5">
    <location>
        <begin position="175"/>
        <end position="187"/>
    </location>
</feature>
<proteinExistence type="inferred from homology"/>
<dbReference type="STRING" id="6205.A0A0R3WRB7"/>
<evidence type="ECO:0000256" key="4">
    <source>
        <dbReference type="PIRNR" id="PIRNR003352"/>
    </source>
</evidence>
<reference evidence="9" key="1">
    <citation type="submission" date="2017-02" db="UniProtKB">
        <authorList>
            <consortium name="WormBaseParasite"/>
        </authorList>
    </citation>
    <scope>IDENTIFICATION</scope>
</reference>
<organism evidence="9">
    <name type="scientific">Hydatigena taeniaeformis</name>
    <name type="common">Feline tapeworm</name>
    <name type="synonym">Taenia taeniaeformis</name>
    <dbReference type="NCBI Taxonomy" id="6205"/>
    <lineage>
        <taxon>Eukaryota</taxon>
        <taxon>Metazoa</taxon>
        <taxon>Spiralia</taxon>
        <taxon>Lophotrochozoa</taxon>
        <taxon>Platyhelminthes</taxon>
        <taxon>Cestoda</taxon>
        <taxon>Eucestoda</taxon>
        <taxon>Cyclophyllidea</taxon>
        <taxon>Taeniidae</taxon>
        <taxon>Hydatigera</taxon>
    </lineage>
</organism>
<dbReference type="GO" id="GO:0000460">
    <property type="term" value="P:maturation of 5.8S rRNA"/>
    <property type="evidence" value="ECO:0007669"/>
    <property type="project" value="TreeGrafter"/>
</dbReference>
<dbReference type="GO" id="GO:0000470">
    <property type="term" value="P:maturation of LSU-rRNA"/>
    <property type="evidence" value="ECO:0007669"/>
    <property type="project" value="TreeGrafter"/>
</dbReference>
<evidence type="ECO:0000259" key="6">
    <source>
        <dbReference type="Pfam" id="PF01778"/>
    </source>
</evidence>
<dbReference type="Pfam" id="PF01778">
    <property type="entry name" value="Ribosomal_L28e"/>
    <property type="match status" value="1"/>
</dbReference>
<dbReference type="GO" id="GO:0005730">
    <property type="term" value="C:nucleolus"/>
    <property type="evidence" value="ECO:0007669"/>
    <property type="project" value="UniProtKB-UniRule"/>
</dbReference>
<dbReference type="WBParaSite" id="TTAC_0000330701-mRNA-1">
    <property type="protein sequence ID" value="TTAC_0000330701-mRNA-1"/>
    <property type="gene ID" value="TTAC_0000330701"/>
</dbReference>
<reference evidence="7 8" key="2">
    <citation type="submission" date="2018-11" db="EMBL/GenBank/DDBJ databases">
        <authorList>
            <consortium name="Pathogen Informatics"/>
        </authorList>
    </citation>
    <scope>NUCLEOTIDE SEQUENCE [LARGE SCALE GENOMIC DNA]</scope>
</reference>
<dbReference type="OrthoDB" id="10251342at2759"/>
<keyword evidence="3 4" id="KW-0539">Nucleus</keyword>
<keyword evidence="8" id="KW-1185">Reference proteome</keyword>
<dbReference type="Pfam" id="PF04874">
    <property type="entry name" value="Mak16"/>
    <property type="match status" value="1"/>
</dbReference>
<dbReference type="InterPro" id="IPR006958">
    <property type="entry name" value="Mak16"/>
</dbReference>
<protein>
    <recommendedName>
        <fullName evidence="4">Protein MAK16 homolog</fullName>
    </recommendedName>
</protein>
<dbReference type="Proteomes" id="UP000274429">
    <property type="component" value="Unassembled WGS sequence"/>
</dbReference>
<dbReference type="PIRSF" id="PIRSF003352">
    <property type="entry name" value="MAK16"/>
    <property type="match status" value="1"/>
</dbReference>
<dbReference type="PANTHER" id="PTHR23405:SF4">
    <property type="entry name" value="PROTEIN MAK16 HOMOLOG"/>
    <property type="match status" value="1"/>
</dbReference>
<dbReference type="InterPro" id="IPR029004">
    <property type="entry name" value="Ribosomal_eL28/Mak16"/>
</dbReference>
<evidence type="ECO:0000256" key="5">
    <source>
        <dbReference type="SAM" id="MobiDB-lite"/>
    </source>
</evidence>
<feature type="region of interest" description="Disordered" evidence="5">
    <location>
        <begin position="175"/>
        <end position="242"/>
    </location>
</feature>